<keyword evidence="4 7" id="KW-0378">Hydrolase</keyword>
<dbReference type="AlphaFoldDB" id="A0A7J7KC73"/>
<keyword evidence="6 7" id="KW-0326">Glycosidase</keyword>
<dbReference type="PRINTS" id="PR00738">
    <property type="entry name" value="GLHYDRLASE20"/>
</dbReference>
<dbReference type="FunFam" id="3.20.20.80:FF:000063">
    <property type="entry name" value="Beta-hexosaminidase"/>
    <property type="match status" value="1"/>
</dbReference>
<feature type="domain" description="Glycoside hydrolase family 20 catalytic" evidence="10">
    <location>
        <begin position="217"/>
        <end position="546"/>
    </location>
</feature>
<dbReference type="InterPro" id="IPR029018">
    <property type="entry name" value="Hex-like_dom2"/>
</dbReference>
<feature type="disulfide bond" evidence="9">
    <location>
        <begin position="326"/>
        <end position="374"/>
    </location>
</feature>
<evidence type="ECO:0000313" key="12">
    <source>
        <dbReference type="EMBL" id="KAF6035544.1"/>
    </source>
</evidence>
<dbReference type="EC" id="3.2.1.52" evidence="7"/>
<dbReference type="InterPro" id="IPR015883">
    <property type="entry name" value="Glyco_hydro_20_cat"/>
</dbReference>
<dbReference type="PIRSF" id="PIRSF001093">
    <property type="entry name" value="B-hxosamndse_ab_euk"/>
    <property type="match status" value="1"/>
</dbReference>
<reference evidence="12" key="1">
    <citation type="submission" date="2020-06" db="EMBL/GenBank/DDBJ databases">
        <title>Draft genome of Bugula neritina, a colonial animal packing powerful symbionts and potential medicines.</title>
        <authorList>
            <person name="Rayko M."/>
        </authorList>
    </citation>
    <scope>NUCLEOTIDE SEQUENCE [LARGE SCALE GENOMIC DNA]</scope>
    <source>
        <strain evidence="12">Kwan_BN1</strain>
    </source>
</reference>
<dbReference type="GO" id="GO:0005764">
    <property type="term" value="C:lysosome"/>
    <property type="evidence" value="ECO:0007669"/>
    <property type="project" value="TreeGrafter"/>
</dbReference>
<feature type="domain" description="Beta-hexosaminidase eukaryotic type N-terminal" evidence="11">
    <location>
        <begin position="61"/>
        <end position="196"/>
    </location>
</feature>
<name>A0A7J7KC73_BUGNE</name>
<dbReference type="Pfam" id="PF14845">
    <property type="entry name" value="Glycohydro_20b2"/>
    <property type="match status" value="1"/>
</dbReference>
<keyword evidence="3" id="KW-0732">Signal</keyword>
<accession>A0A7J7KC73</accession>
<gene>
    <name evidence="12" type="ORF">EB796_006152</name>
</gene>
<evidence type="ECO:0000256" key="3">
    <source>
        <dbReference type="ARBA" id="ARBA00022729"/>
    </source>
</evidence>
<evidence type="ECO:0000256" key="2">
    <source>
        <dbReference type="ARBA" id="ARBA00006285"/>
    </source>
</evidence>
<proteinExistence type="inferred from homology"/>
<evidence type="ECO:0000259" key="10">
    <source>
        <dbReference type="Pfam" id="PF00728"/>
    </source>
</evidence>
<dbReference type="PANTHER" id="PTHR22600:SF21">
    <property type="entry name" value="BETA-HEXOSAMINIDASE A"/>
    <property type="match status" value="1"/>
</dbReference>
<sequence>MKFEIRGNNKTVILKLLYAKSLIQPRAKQKQWETYDYEDPNNLLQIHVDRAPDHQDGAGQPWPMPQAYRAENISLVVDVDGFTIQRPVKTCNRVNRAIARYTNHINSKIDLFIPDGEKLQPLSQSNGRVLRQLKVSMSRPCDDDDLPHEHMSEQCKSLLLSVCLSYNKLVVSGAEATLSAQEPWGVIRGLETFSQLIYFSSGHARVNVTFIKDYPRFSFRGLMLDTARHYIPVRYLKRTLDAMSYNKLNVFHWHMVDDQSFPYESKVFPKLSIKGAYSANQIYTHADIRQLIDYAADRAIRIVPEFDSPGHTRSWGLGYPELLTNCSADYYPFGAVNPLSKYTYQFMTTFWREIADLFPDSTVHVGGDEINYKCWLRLQYIRDFMITNNMTLDNYDFLTLDGDKLQGYYLKHLIDVMPKERKKIAWEEAFNAAKHWNISTDELIINVWKGGDYEWQYTMENIVRQGYKAILSAPWYLNYISYGRDWTKYYTQDPHTFLNYASGNDISRENVIGGQVCMWMEFIDESNLEPTLWPRASSPAEKLWSSAEMTDWKKAEARFEHHRCRMSRRGIKTQPNSGPGSCRGTMKIKPPYEAAQQYFN</sequence>
<dbReference type="Proteomes" id="UP000593567">
    <property type="component" value="Unassembled WGS sequence"/>
</dbReference>
<organism evidence="12 13">
    <name type="scientific">Bugula neritina</name>
    <name type="common">Brown bryozoan</name>
    <name type="synonym">Sertularia neritina</name>
    <dbReference type="NCBI Taxonomy" id="10212"/>
    <lineage>
        <taxon>Eukaryota</taxon>
        <taxon>Metazoa</taxon>
        <taxon>Spiralia</taxon>
        <taxon>Lophotrochozoa</taxon>
        <taxon>Bryozoa</taxon>
        <taxon>Gymnolaemata</taxon>
        <taxon>Cheilostomatida</taxon>
        <taxon>Flustrina</taxon>
        <taxon>Buguloidea</taxon>
        <taxon>Bugulidae</taxon>
        <taxon>Bugula</taxon>
    </lineage>
</organism>
<dbReference type="InterPro" id="IPR025705">
    <property type="entry name" value="Beta_hexosaminidase_sua/sub"/>
</dbReference>
<evidence type="ECO:0000259" key="11">
    <source>
        <dbReference type="Pfam" id="PF14845"/>
    </source>
</evidence>
<dbReference type="PANTHER" id="PTHR22600">
    <property type="entry name" value="BETA-HEXOSAMINIDASE"/>
    <property type="match status" value="1"/>
</dbReference>
<keyword evidence="9" id="KW-1015">Disulfide bond</keyword>
<dbReference type="GO" id="GO:0006689">
    <property type="term" value="P:ganglioside catabolic process"/>
    <property type="evidence" value="ECO:0007669"/>
    <property type="project" value="TreeGrafter"/>
</dbReference>
<evidence type="ECO:0000256" key="5">
    <source>
        <dbReference type="ARBA" id="ARBA00023180"/>
    </source>
</evidence>
<evidence type="ECO:0000256" key="6">
    <source>
        <dbReference type="ARBA" id="ARBA00023295"/>
    </source>
</evidence>
<evidence type="ECO:0000256" key="7">
    <source>
        <dbReference type="PIRNR" id="PIRNR001093"/>
    </source>
</evidence>
<evidence type="ECO:0000256" key="4">
    <source>
        <dbReference type="ARBA" id="ARBA00022801"/>
    </source>
</evidence>
<dbReference type="GO" id="GO:0030203">
    <property type="term" value="P:glycosaminoglycan metabolic process"/>
    <property type="evidence" value="ECO:0007669"/>
    <property type="project" value="TreeGrafter"/>
</dbReference>
<keyword evidence="13" id="KW-1185">Reference proteome</keyword>
<keyword evidence="5" id="KW-0325">Glycoprotein</keyword>
<dbReference type="InterPro" id="IPR017853">
    <property type="entry name" value="GH"/>
</dbReference>
<comment type="similarity">
    <text evidence="2 7">Belongs to the glycosyl hydrolase 20 family.</text>
</comment>
<evidence type="ECO:0000256" key="8">
    <source>
        <dbReference type="PIRSR" id="PIRSR001093-1"/>
    </source>
</evidence>
<dbReference type="GO" id="GO:0005975">
    <property type="term" value="P:carbohydrate metabolic process"/>
    <property type="evidence" value="ECO:0007669"/>
    <property type="project" value="InterPro"/>
</dbReference>
<dbReference type="Gene3D" id="3.30.379.10">
    <property type="entry name" value="Chitobiase/beta-hexosaminidase domain 2-like"/>
    <property type="match status" value="1"/>
</dbReference>
<comment type="caution">
    <text evidence="12">The sequence shown here is derived from an EMBL/GenBank/DDBJ whole genome shotgun (WGS) entry which is preliminary data.</text>
</comment>
<dbReference type="GO" id="GO:0016020">
    <property type="term" value="C:membrane"/>
    <property type="evidence" value="ECO:0007669"/>
    <property type="project" value="TreeGrafter"/>
</dbReference>
<dbReference type="GO" id="GO:0004563">
    <property type="term" value="F:beta-N-acetylhexosaminidase activity"/>
    <property type="evidence" value="ECO:0007669"/>
    <property type="project" value="UniProtKB-EC"/>
</dbReference>
<evidence type="ECO:0000256" key="9">
    <source>
        <dbReference type="PIRSR" id="PIRSR001093-2"/>
    </source>
</evidence>
<dbReference type="CDD" id="cd06562">
    <property type="entry name" value="GH20_HexA_HexB-like"/>
    <property type="match status" value="1"/>
</dbReference>
<dbReference type="SUPFAM" id="SSF51445">
    <property type="entry name" value="(Trans)glycosidases"/>
    <property type="match status" value="1"/>
</dbReference>
<evidence type="ECO:0000256" key="1">
    <source>
        <dbReference type="ARBA" id="ARBA00001231"/>
    </source>
</evidence>
<dbReference type="InterPro" id="IPR029019">
    <property type="entry name" value="HEX_eukaryotic_N"/>
</dbReference>
<dbReference type="OrthoDB" id="428480at2759"/>
<feature type="disulfide bond" evidence="9">
    <location>
        <begin position="91"/>
        <end position="141"/>
    </location>
</feature>
<dbReference type="EMBL" id="VXIV02000863">
    <property type="protein sequence ID" value="KAF6035544.1"/>
    <property type="molecule type" value="Genomic_DNA"/>
</dbReference>
<dbReference type="Gene3D" id="3.20.20.80">
    <property type="entry name" value="Glycosidases"/>
    <property type="match status" value="1"/>
</dbReference>
<protein>
    <recommendedName>
        <fullName evidence="7">Beta-hexosaminidase</fullName>
        <ecNumber evidence="7">3.2.1.52</ecNumber>
    </recommendedName>
</protein>
<evidence type="ECO:0000313" key="13">
    <source>
        <dbReference type="Proteomes" id="UP000593567"/>
    </source>
</evidence>
<dbReference type="SUPFAM" id="SSF55545">
    <property type="entry name" value="beta-N-acetylhexosaminidase-like domain"/>
    <property type="match status" value="1"/>
</dbReference>
<dbReference type="Pfam" id="PF00728">
    <property type="entry name" value="Glyco_hydro_20"/>
    <property type="match status" value="1"/>
</dbReference>
<feature type="disulfide bond" evidence="9">
    <location>
        <begin position="564"/>
        <end position="582"/>
    </location>
</feature>
<comment type="catalytic activity">
    <reaction evidence="1 7">
        <text>Hydrolysis of terminal non-reducing N-acetyl-D-hexosamine residues in N-acetyl-beta-D-hexosaminides.</text>
        <dbReference type="EC" id="3.2.1.52"/>
    </reaction>
</comment>
<feature type="active site" description="Proton donor" evidence="8">
    <location>
        <position position="369"/>
    </location>
</feature>